<evidence type="ECO:0000256" key="5">
    <source>
        <dbReference type="ARBA" id="ARBA00022821"/>
    </source>
</evidence>
<protein>
    <submittedName>
        <fullName evidence="11">Late blight resistance protein homolog R1A-10</fullName>
    </submittedName>
</protein>
<dbReference type="PANTHER" id="PTHR23155:SF1193">
    <property type="entry name" value="DISEASE RESISTANCE PROTEIN RPP13-RELATED"/>
    <property type="match status" value="1"/>
</dbReference>
<comment type="similarity">
    <text evidence="1">Belongs to the disease resistance NB-LRR family.</text>
</comment>
<feature type="domain" description="Disease resistance N-terminal" evidence="8">
    <location>
        <begin position="5"/>
        <end position="95"/>
    </location>
</feature>
<dbReference type="Gene3D" id="3.40.50.300">
    <property type="entry name" value="P-loop containing nucleotide triphosphate hydrolases"/>
    <property type="match status" value="1"/>
</dbReference>
<reference evidence="11" key="2">
    <citation type="submission" date="2025-08" db="UniProtKB">
        <authorList>
            <consortium name="RefSeq"/>
        </authorList>
    </citation>
    <scope>IDENTIFICATION</scope>
    <source>
        <tissue evidence="11">Leaf</tissue>
    </source>
</reference>
<evidence type="ECO:0000256" key="6">
    <source>
        <dbReference type="ARBA" id="ARBA00022840"/>
    </source>
</evidence>
<dbReference type="GO" id="GO:0043531">
    <property type="term" value="F:ADP binding"/>
    <property type="evidence" value="ECO:0007669"/>
    <property type="project" value="InterPro"/>
</dbReference>
<dbReference type="AlphaFoldDB" id="A0A1U7Y1T0"/>
<dbReference type="GO" id="GO:0051607">
    <property type="term" value="P:defense response to virus"/>
    <property type="evidence" value="ECO:0007669"/>
    <property type="project" value="UniProtKB-ARBA"/>
</dbReference>
<keyword evidence="3" id="KW-0677">Repeat</keyword>
<keyword evidence="10" id="KW-1185">Reference proteome</keyword>
<dbReference type="GeneID" id="104240104"/>
<dbReference type="InterPro" id="IPR038005">
    <property type="entry name" value="RX-like_CC"/>
</dbReference>
<dbReference type="Pfam" id="PF23559">
    <property type="entry name" value="WHD_DRP"/>
    <property type="match status" value="1"/>
</dbReference>
<organism evidence="10 11">
    <name type="scientific">Nicotiana sylvestris</name>
    <name type="common">Wood tobacco</name>
    <name type="synonym">South American tobacco</name>
    <dbReference type="NCBI Taxonomy" id="4096"/>
    <lineage>
        <taxon>Eukaryota</taxon>
        <taxon>Viridiplantae</taxon>
        <taxon>Streptophyta</taxon>
        <taxon>Embryophyta</taxon>
        <taxon>Tracheophyta</taxon>
        <taxon>Spermatophyta</taxon>
        <taxon>Magnoliopsida</taxon>
        <taxon>eudicotyledons</taxon>
        <taxon>Gunneridae</taxon>
        <taxon>Pentapetalae</taxon>
        <taxon>asterids</taxon>
        <taxon>lamiids</taxon>
        <taxon>Solanales</taxon>
        <taxon>Solanaceae</taxon>
        <taxon>Nicotianoideae</taxon>
        <taxon>Nicotianeae</taxon>
        <taxon>Nicotiana</taxon>
    </lineage>
</organism>
<gene>
    <name evidence="11" type="primary">LOC104240104</name>
</gene>
<dbReference type="PRINTS" id="PR00364">
    <property type="entry name" value="DISEASERSIST"/>
</dbReference>
<accession>A0A1U7Y1T0</accession>
<evidence type="ECO:0000256" key="4">
    <source>
        <dbReference type="ARBA" id="ARBA00022741"/>
    </source>
</evidence>
<dbReference type="Gene3D" id="1.20.5.4130">
    <property type="match status" value="1"/>
</dbReference>
<dbReference type="InterPro" id="IPR041118">
    <property type="entry name" value="Rx_N"/>
</dbReference>
<dbReference type="InterPro" id="IPR058922">
    <property type="entry name" value="WHD_DRP"/>
</dbReference>
<dbReference type="SUPFAM" id="SSF52058">
    <property type="entry name" value="L domain-like"/>
    <property type="match status" value="1"/>
</dbReference>
<keyword evidence="5" id="KW-0611">Plant defense</keyword>
<name>A0A1U7Y1T0_NICSY</name>
<evidence type="ECO:0000313" key="10">
    <source>
        <dbReference type="Proteomes" id="UP000189701"/>
    </source>
</evidence>
<evidence type="ECO:0000256" key="2">
    <source>
        <dbReference type="ARBA" id="ARBA00022614"/>
    </source>
</evidence>
<reference evidence="10" key="1">
    <citation type="journal article" date="2013" name="Genome Biol.">
        <title>Reference genomes and transcriptomes of Nicotiana sylvestris and Nicotiana tomentosiformis.</title>
        <authorList>
            <person name="Sierro N."/>
            <person name="Battey J.N."/>
            <person name="Ouadi S."/>
            <person name="Bovet L."/>
            <person name="Goepfert S."/>
            <person name="Bakaher N."/>
            <person name="Peitsch M.C."/>
            <person name="Ivanov N.V."/>
        </authorList>
    </citation>
    <scope>NUCLEOTIDE SEQUENCE [LARGE SCALE GENOMIC DNA]</scope>
</reference>
<dbReference type="KEGG" id="nsy:104240104"/>
<dbReference type="SUPFAM" id="SSF52540">
    <property type="entry name" value="P-loop containing nucleoside triphosphate hydrolases"/>
    <property type="match status" value="1"/>
</dbReference>
<dbReference type="InterPro" id="IPR002182">
    <property type="entry name" value="NB-ARC"/>
</dbReference>
<dbReference type="PANTHER" id="PTHR23155">
    <property type="entry name" value="DISEASE RESISTANCE PROTEIN RP"/>
    <property type="match status" value="1"/>
</dbReference>
<dbReference type="FunFam" id="3.40.50.300:FF:001091">
    <property type="entry name" value="Probable disease resistance protein At1g61300"/>
    <property type="match status" value="1"/>
</dbReference>
<keyword evidence="2" id="KW-0433">Leucine-rich repeat</keyword>
<dbReference type="Pfam" id="PF00931">
    <property type="entry name" value="NB-ARC"/>
    <property type="match status" value="1"/>
</dbReference>
<dbReference type="FunFam" id="1.10.10.10:FF:000322">
    <property type="entry name" value="Probable disease resistance protein At1g63360"/>
    <property type="match status" value="1"/>
</dbReference>
<feature type="domain" description="Disease resistance protein winged helix" evidence="9">
    <location>
        <begin position="412"/>
        <end position="481"/>
    </location>
</feature>
<dbReference type="GO" id="GO:0005524">
    <property type="term" value="F:ATP binding"/>
    <property type="evidence" value="ECO:0007669"/>
    <property type="project" value="UniProtKB-KW"/>
</dbReference>
<feature type="domain" description="NB-ARC" evidence="7">
    <location>
        <begin position="160"/>
        <end position="329"/>
    </location>
</feature>
<dbReference type="InterPro" id="IPR027417">
    <property type="entry name" value="P-loop_NTPase"/>
</dbReference>
<dbReference type="InterPro" id="IPR036388">
    <property type="entry name" value="WH-like_DNA-bd_sf"/>
</dbReference>
<dbReference type="RefSeq" id="XP_009793189.1">
    <property type="nucleotide sequence ID" value="XM_009794887.1"/>
</dbReference>
<dbReference type="eggNOG" id="KOG4658">
    <property type="taxonomic scope" value="Eukaryota"/>
</dbReference>
<dbReference type="Proteomes" id="UP000189701">
    <property type="component" value="Unplaced"/>
</dbReference>
<evidence type="ECO:0000259" key="7">
    <source>
        <dbReference type="Pfam" id="PF00931"/>
    </source>
</evidence>
<dbReference type="InterPro" id="IPR032675">
    <property type="entry name" value="LRR_dom_sf"/>
</dbReference>
<dbReference type="Gene3D" id="1.10.10.10">
    <property type="entry name" value="Winged helix-like DNA-binding domain superfamily/Winged helix DNA-binding domain"/>
    <property type="match status" value="1"/>
</dbReference>
<dbReference type="CDD" id="cd14798">
    <property type="entry name" value="RX-CC_like"/>
    <property type="match status" value="1"/>
</dbReference>
<keyword evidence="4" id="KW-0547">Nucleotide-binding</keyword>
<dbReference type="Gene3D" id="1.10.8.430">
    <property type="entry name" value="Helical domain of apoptotic protease-activating factors"/>
    <property type="match status" value="1"/>
</dbReference>
<evidence type="ECO:0000259" key="8">
    <source>
        <dbReference type="Pfam" id="PF18052"/>
    </source>
</evidence>
<sequence>MADTALDFVIDNLMQLYRDNTDLIAAIADDVQSLLVELQNLHAFLKQATKSRSRNCNEILKHLVKELSTAVNEAEVSIEKFVIKAKLHQKKGIRKIFDFGHVMKARQCAAEIKFIKEKLKEIRRENAYHIQFEDQQNVTDQELRKVPLPEEDDVVGFDEEAAEIINRLCEGSNDLEIIPIVGMPGLGKTTLANKIFKDNRVQYEFFTRIWVYVAQSYNRREVFLNIISKFTRNVKQFKYEAEEDLAEPIREFLGKGGKYLIVLDDIWTLEALNELKIAFPHNHKGNKIMLTTRNSSLAYSCNNFPHKLKFLTESECWLLLKKKVFHKDECPQEFEELGRLIARKCMGLPLATVVIAGSLIGRRTRREWEQVHQRVAEHIVNRDYSITKKLVQMSYDSLPFNLKVCFLYLGAFPRGFEIPVWKLVRLWIAEGFIPDQRPLTLESAAEEYLNELVNKNLLMVVQRTSNGQTKTCRVHDILHEFCRLEASEENIFKEINLGVEQSFPRNQELATYRRLCIDSSVVEFISRKPYGEGIRSFLCFSSEKIMKPAPEVGTIPKAFPLLRVFDVESILFNKFQKQFFQLYLLRYIALSSASLAFIPKYIEDLWNLQTFIISTQQTTLHIQADICNMPQLRHFHTNTSAKLCRSAAIATNKPTSVHGTLQTLSTIEPESCTEYVFARCPYLKKLGIRGKIEVLLQSNRVGPFLNDQNLKCLEKLKLVNDLSAGGKLHLPSENIFPKSLKKLTLLGTGLDWKEMGRLCKLEVLEVLKLKENAFTGKLWESTVGTFPSLKVLLIERSDLVSWKASSEQFPRLARLVLRSLHKLEEVPIELAKIHNLQVIELENTTRTAAESAREIKSCSVCTGFKLSIFPPDL</sequence>
<dbReference type="Pfam" id="PF18052">
    <property type="entry name" value="Rx_N"/>
    <property type="match status" value="1"/>
</dbReference>
<dbReference type="GO" id="GO:0098542">
    <property type="term" value="P:defense response to other organism"/>
    <property type="evidence" value="ECO:0007669"/>
    <property type="project" value="TreeGrafter"/>
</dbReference>
<dbReference type="InterPro" id="IPR044974">
    <property type="entry name" value="Disease_R_plants"/>
</dbReference>
<evidence type="ECO:0000313" key="11">
    <source>
        <dbReference type="RefSeq" id="XP_009793189.1"/>
    </source>
</evidence>
<evidence type="ECO:0000256" key="3">
    <source>
        <dbReference type="ARBA" id="ARBA00022737"/>
    </source>
</evidence>
<evidence type="ECO:0000256" key="1">
    <source>
        <dbReference type="ARBA" id="ARBA00008894"/>
    </source>
</evidence>
<evidence type="ECO:0000259" key="9">
    <source>
        <dbReference type="Pfam" id="PF23559"/>
    </source>
</evidence>
<dbReference type="Gene3D" id="3.80.10.10">
    <property type="entry name" value="Ribonuclease Inhibitor"/>
    <property type="match status" value="1"/>
</dbReference>
<keyword evidence="6" id="KW-0067">ATP-binding</keyword>
<dbReference type="InterPro" id="IPR042197">
    <property type="entry name" value="Apaf_helical"/>
</dbReference>
<proteinExistence type="inferred from homology"/>